<keyword evidence="2" id="KW-0238">DNA-binding</keyword>
<protein>
    <submittedName>
        <fullName evidence="5">LacI family transcriptional regulator</fullName>
    </submittedName>
</protein>
<dbReference type="PANTHER" id="PTHR30146:SF109">
    <property type="entry name" value="HTH-TYPE TRANSCRIPTIONAL REGULATOR GALS"/>
    <property type="match status" value="1"/>
</dbReference>
<dbReference type="Pfam" id="PF13377">
    <property type="entry name" value="Peripla_BP_3"/>
    <property type="match status" value="1"/>
</dbReference>
<dbReference type="InterPro" id="IPR046335">
    <property type="entry name" value="LacI/GalR-like_sensor"/>
</dbReference>
<evidence type="ECO:0000313" key="6">
    <source>
        <dbReference type="Proteomes" id="UP000050901"/>
    </source>
</evidence>
<name>A0A0R1NUI8_LIMMU</name>
<dbReference type="PROSITE" id="PS00356">
    <property type="entry name" value="HTH_LACI_1"/>
    <property type="match status" value="1"/>
</dbReference>
<dbReference type="SUPFAM" id="SSF53822">
    <property type="entry name" value="Periplasmic binding protein-like I"/>
    <property type="match status" value="1"/>
</dbReference>
<dbReference type="InterPro" id="IPR010982">
    <property type="entry name" value="Lambda_DNA-bd_dom_sf"/>
</dbReference>
<dbReference type="InterPro" id="IPR028082">
    <property type="entry name" value="Peripla_BP_I"/>
</dbReference>
<dbReference type="Gene3D" id="1.10.260.40">
    <property type="entry name" value="lambda repressor-like DNA-binding domains"/>
    <property type="match status" value="1"/>
</dbReference>
<keyword evidence="3" id="KW-0804">Transcription</keyword>
<comment type="caution">
    <text evidence="5">The sequence shown here is derived from an EMBL/GenBank/DDBJ whole genome shotgun (WGS) entry which is preliminary data.</text>
</comment>
<proteinExistence type="predicted"/>
<gene>
    <name evidence="5" type="ORF">FC47_GL001235</name>
</gene>
<reference evidence="5 6" key="1">
    <citation type="journal article" date="2015" name="Genome Announc.">
        <title>Expanding the biotechnology potential of lactobacilli through comparative genomics of 213 strains and associated genera.</title>
        <authorList>
            <person name="Sun Z."/>
            <person name="Harris H.M."/>
            <person name="McCann A."/>
            <person name="Guo C."/>
            <person name="Argimon S."/>
            <person name="Zhang W."/>
            <person name="Yang X."/>
            <person name="Jeffery I.B."/>
            <person name="Cooney J.C."/>
            <person name="Kagawa T.F."/>
            <person name="Liu W."/>
            <person name="Song Y."/>
            <person name="Salvetti E."/>
            <person name="Wrobel A."/>
            <person name="Rasinkangas P."/>
            <person name="Parkhill J."/>
            <person name="Rea M.C."/>
            <person name="O'Sullivan O."/>
            <person name="Ritari J."/>
            <person name="Douillard F.P."/>
            <person name="Paul Ross R."/>
            <person name="Yang R."/>
            <person name="Briner A.E."/>
            <person name="Felis G.E."/>
            <person name="de Vos W.M."/>
            <person name="Barrangou R."/>
            <person name="Klaenhammer T.R."/>
            <person name="Caufield P.W."/>
            <person name="Cui Y."/>
            <person name="Zhang H."/>
            <person name="O'Toole P.W."/>
        </authorList>
    </citation>
    <scope>NUCLEOTIDE SEQUENCE [LARGE SCALE GENOMIC DNA]</scope>
    <source>
        <strain evidence="5 6">DSM 13345</strain>
    </source>
</reference>
<dbReference type="GO" id="GO:0000976">
    <property type="term" value="F:transcription cis-regulatory region binding"/>
    <property type="evidence" value="ECO:0007669"/>
    <property type="project" value="TreeGrafter"/>
</dbReference>
<dbReference type="SUPFAM" id="SSF47413">
    <property type="entry name" value="lambda repressor-like DNA-binding domains"/>
    <property type="match status" value="1"/>
</dbReference>
<dbReference type="GO" id="GO:0003700">
    <property type="term" value="F:DNA-binding transcription factor activity"/>
    <property type="evidence" value="ECO:0007669"/>
    <property type="project" value="TreeGrafter"/>
</dbReference>
<dbReference type="SMART" id="SM00354">
    <property type="entry name" value="HTH_LACI"/>
    <property type="match status" value="1"/>
</dbReference>
<evidence type="ECO:0000313" key="5">
    <source>
        <dbReference type="EMBL" id="KRL23695.1"/>
    </source>
</evidence>
<organism evidence="5 6">
    <name type="scientific">Limosilactobacillus mucosae DSM 13345</name>
    <dbReference type="NCBI Taxonomy" id="1423771"/>
    <lineage>
        <taxon>Bacteria</taxon>
        <taxon>Bacillati</taxon>
        <taxon>Bacillota</taxon>
        <taxon>Bacilli</taxon>
        <taxon>Lactobacillales</taxon>
        <taxon>Lactobacillaceae</taxon>
        <taxon>Limosilactobacillus</taxon>
    </lineage>
</organism>
<dbReference type="PRINTS" id="PR00036">
    <property type="entry name" value="HTHLACI"/>
</dbReference>
<dbReference type="PATRIC" id="fig|1423771.3.peg.1250"/>
<dbReference type="Gene3D" id="3.40.50.2300">
    <property type="match status" value="2"/>
</dbReference>
<dbReference type="CDD" id="cd01392">
    <property type="entry name" value="HTH_LacI"/>
    <property type="match status" value="1"/>
</dbReference>
<dbReference type="InterPro" id="IPR000843">
    <property type="entry name" value="HTH_LacI"/>
</dbReference>
<evidence type="ECO:0000256" key="1">
    <source>
        <dbReference type="ARBA" id="ARBA00023015"/>
    </source>
</evidence>
<evidence type="ECO:0000256" key="2">
    <source>
        <dbReference type="ARBA" id="ARBA00023125"/>
    </source>
</evidence>
<accession>A0A0R1NUI8</accession>
<feature type="domain" description="HTH lacI-type" evidence="4">
    <location>
        <begin position="8"/>
        <end position="62"/>
    </location>
</feature>
<keyword evidence="1" id="KW-0805">Transcription regulation</keyword>
<dbReference type="PROSITE" id="PS50932">
    <property type="entry name" value="HTH_LACI_2"/>
    <property type="match status" value="1"/>
</dbReference>
<dbReference type="Pfam" id="PF00356">
    <property type="entry name" value="LacI"/>
    <property type="match status" value="1"/>
</dbReference>
<dbReference type="EMBL" id="AZEQ01000029">
    <property type="protein sequence ID" value="KRL23695.1"/>
    <property type="molecule type" value="Genomic_DNA"/>
</dbReference>
<evidence type="ECO:0000259" key="4">
    <source>
        <dbReference type="PROSITE" id="PS50932"/>
    </source>
</evidence>
<dbReference type="PANTHER" id="PTHR30146">
    <property type="entry name" value="LACI-RELATED TRANSCRIPTIONAL REPRESSOR"/>
    <property type="match status" value="1"/>
</dbReference>
<sequence length="319" mass="36211">MMLCQFMATIKDIAARAGVSVSTASRALNDNPRISEATREKIKKIAVEIGYHPNYAARNLTRGEANMVGLVFPVTTDEAPANPFHIDLMRGIASALESRDYSMVVALAPTQEKLLRAVKSMALQSKIHNFLLFYTLEHDPVAAYLREHGYNFVVIGHPERHQNDRYVDNDNVAAGYAATKQLLINHDVTNLAYVSSPYHWQYEEDRRLGYENCLAERHLPELDWYYDTQSASEFFSQHPKVDGLVCADDLLFLKLNHELQEMHLLDRLSVICFNNSKLLGMLLPTVEKVDLQPHELGKKAVELLFNPNLQHAFVAFKVD</sequence>
<dbReference type="Proteomes" id="UP000050901">
    <property type="component" value="Unassembled WGS sequence"/>
</dbReference>
<evidence type="ECO:0000256" key="3">
    <source>
        <dbReference type="ARBA" id="ARBA00023163"/>
    </source>
</evidence>
<dbReference type="AlphaFoldDB" id="A0A0R1NUI8"/>